<dbReference type="Proteomes" id="UP000217564">
    <property type="component" value="Unassembled WGS sequence"/>
</dbReference>
<dbReference type="Proteomes" id="UP000234327">
    <property type="component" value="Unassembled WGS sequence"/>
</dbReference>
<evidence type="ECO:0000313" key="7">
    <source>
        <dbReference type="Proteomes" id="UP000234289"/>
    </source>
</evidence>
<evidence type="ECO:0000313" key="5">
    <source>
        <dbReference type="EMBL" id="TGD39812.1"/>
    </source>
</evidence>
<evidence type="ECO:0000313" key="8">
    <source>
        <dbReference type="Proteomes" id="UP000234327"/>
    </source>
</evidence>
<proteinExistence type="predicted"/>
<feature type="transmembrane region" description="Helical" evidence="1">
    <location>
        <begin position="54"/>
        <end position="76"/>
    </location>
</feature>
<dbReference type="EMBL" id="RHFF01000003">
    <property type="protein sequence ID" value="TGD39812.1"/>
    <property type="molecule type" value="Genomic_DNA"/>
</dbReference>
<dbReference type="CDD" id="cd21809">
    <property type="entry name" value="ABC-2_lan_permease-like"/>
    <property type="match status" value="1"/>
</dbReference>
<keyword evidence="1" id="KW-0472">Membrane</keyword>
<protein>
    <submittedName>
        <fullName evidence="2">ABC transporter</fullName>
    </submittedName>
</protein>
<dbReference type="Pfam" id="PF12730">
    <property type="entry name" value="ABC2_membrane_4"/>
    <property type="match status" value="1"/>
</dbReference>
<feature type="transmembrane region" description="Helical" evidence="1">
    <location>
        <begin position="170"/>
        <end position="196"/>
    </location>
</feature>
<accession>A0A2A3Z0C4</accession>
<dbReference type="EMBL" id="FXZG01000007">
    <property type="protein sequence ID" value="SMX80631.1"/>
    <property type="molecule type" value="Genomic_DNA"/>
</dbReference>
<feature type="transmembrane region" description="Helical" evidence="1">
    <location>
        <begin position="15"/>
        <end position="34"/>
    </location>
</feature>
<name>A0A2H1IZS2_BREAU</name>
<reference evidence="7" key="2">
    <citation type="submission" date="2017-03" db="EMBL/GenBank/DDBJ databases">
        <authorList>
            <person name="Monnet C."/>
        </authorList>
    </citation>
    <scope>NUCLEOTIDE SEQUENCE [LARGE SCALE GENOMIC DNA]</scope>
    <source>
        <strain evidence="7">CNRZ 920</strain>
    </source>
</reference>
<reference evidence="5 9" key="4">
    <citation type="submission" date="2018-10" db="EMBL/GenBank/DDBJ databases">
        <title>Brevibacterium genomes from Austrain hard cheese rinds.</title>
        <authorList>
            <person name="Anast J.M."/>
            <person name="Dzieciol M."/>
            <person name="Schultz D.L."/>
            <person name="Mann E."/>
            <person name="Wagner M."/>
            <person name="Schmitz-Esser S."/>
        </authorList>
    </citation>
    <scope>NUCLEOTIDE SEQUENCE [LARGE SCALE GENOMIC DNA]</scope>
    <source>
        <strain evidence="5 9">L261</strain>
    </source>
</reference>
<accession>A0A2H1IZS2</accession>
<dbReference type="RefSeq" id="WP_096163026.1">
    <property type="nucleotide sequence ID" value="NZ_FXYZ01000005.1"/>
</dbReference>
<dbReference type="AlphaFoldDB" id="A0A2H1IZS2"/>
<feature type="transmembrane region" description="Helical" evidence="1">
    <location>
        <begin position="97"/>
        <end position="125"/>
    </location>
</feature>
<dbReference type="EMBL" id="NRGP01000032">
    <property type="protein sequence ID" value="PCC45060.1"/>
    <property type="molecule type" value="Genomic_DNA"/>
</dbReference>
<evidence type="ECO:0000313" key="9">
    <source>
        <dbReference type="Proteomes" id="UP000297736"/>
    </source>
</evidence>
<keyword evidence="1" id="KW-0812">Transmembrane</keyword>
<dbReference type="Proteomes" id="UP000297736">
    <property type="component" value="Unassembled WGS sequence"/>
</dbReference>
<dbReference type="EMBL" id="FXYZ01000005">
    <property type="protein sequence ID" value="SMX77453.1"/>
    <property type="molecule type" value="Genomic_DNA"/>
</dbReference>
<sequence>MNALAAEFSKLKRSLSWAVVVLLPIVLVATGLIMTLIDGRGLEDGWHTLWMRSIVFYGLFPLSVGIAILASLVWRAEHRGSNWNALMAGPTPSLQIIIAKAAVISVLAAIMQVIAVVTTVALGMIGFGLPGFLPPEYLAISLLIILASVPVAVLQSWLSMQMRSFAAPVAVAFLGAGFSAFLLVVGLDAAIFISPYAALSRATQLGTATFADTGDITAGVIAAIIAACLLLSTLLAAANTVVLERADART</sequence>
<reference evidence="2 6" key="1">
    <citation type="journal article" date="2017" name="Elife">
        <title>Extensive horizontal gene transfer in cheese-associated bacteria.</title>
        <authorList>
            <person name="Bonham K.S."/>
            <person name="Wolfe B.E."/>
            <person name="Dutton R.J."/>
        </authorList>
    </citation>
    <scope>NUCLEOTIDE SEQUENCE [LARGE SCALE GENOMIC DNA]</scope>
    <source>
        <strain evidence="2 6">947_7</strain>
    </source>
</reference>
<feature type="transmembrane region" description="Helical" evidence="1">
    <location>
        <begin position="137"/>
        <end position="158"/>
    </location>
</feature>
<evidence type="ECO:0000313" key="3">
    <source>
        <dbReference type="EMBL" id="SMX77453.1"/>
    </source>
</evidence>
<dbReference type="Proteomes" id="UP000234289">
    <property type="component" value="Unassembled WGS sequence"/>
</dbReference>
<evidence type="ECO:0000313" key="4">
    <source>
        <dbReference type="EMBL" id="SMX80631.1"/>
    </source>
</evidence>
<feature type="transmembrane region" description="Helical" evidence="1">
    <location>
        <begin position="216"/>
        <end position="243"/>
    </location>
</feature>
<organism evidence="4 7">
    <name type="scientific">Brevibacterium aurantiacum</name>
    <dbReference type="NCBI Taxonomy" id="273384"/>
    <lineage>
        <taxon>Bacteria</taxon>
        <taxon>Bacillati</taxon>
        <taxon>Actinomycetota</taxon>
        <taxon>Actinomycetes</taxon>
        <taxon>Micrococcales</taxon>
        <taxon>Brevibacteriaceae</taxon>
        <taxon>Brevibacterium</taxon>
    </lineage>
</organism>
<evidence type="ECO:0000313" key="2">
    <source>
        <dbReference type="EMBL" id="PCC45060.1"/>
    </source>
</evidence>
<evidence type="ECO:0000256" key="1">
    <source>
        <dbReference type="SAM" id="Phobius"/>
    </source>
</evidence>
<keyword evidence="1" id="KW-1133">Transmembrane helix</keyword>
<evidence type="ECO:0000313" key="6">
    <source>
        <dbReference type="Proteomes" id="UP000217564"/>
    </source>
</evidence>
<reference evidence="4 8" key="3">
    <citation type="submission" date="2017-03" db="EMBL/GenBank/DDBJ databases">
        <authorList>
            <person name="Afonso C.L."/>
            <person name="Miller P.J."/>
            <person name="Scott M.A."/>
            <person name="Spackman E."/>
            <person name="Goraichik I."/>
            <person name="Dimitrov K.M."/>
            <person name="Suarez D.L."/>
            <person name="Swayne D.E."/>
        </authorList>
    </citation>
    <scope>NUCLEOTIDE SEQUENCE [LARGE SCALE GENOMIC DNA]</scope>
    <source>
        <strain evidence="3">6</strain>
        <strain evidence="8">6(3)</strain>
        <strain evidence="4">CNRZ 920</strain>
    </source>
</reference>
<gene>
    <name evidence="4" type="ORF">BAUR920_01593</name>
    <name evidence="3" type="ORF">BAURA63_01438</name>
    <name evidence="2" type="ORF">CIK64_17590</name>
    <name evidence="5" type="ORF">EB834_04140</name>
</gene>